<sequence>MPATCTDTEVMPQYSFTDDYSEGAHPLLMDALLRSNTTQQLTYGNDEYCAEAKRLIREKLQAGEEEVAIHFVPSGTSANLISITSCLRSYEAVLTVETGHIVSMEAGAIEATGHKTILVPGVRGKMTPENLENTVRQHKFFPHNAKPRLVYISNATELGTIYTKRELQALSAVCKSLNLLLFVDGARMGVALSAPANDLTPRDMVDLTDIFWIGGTKMGALLGEAIVVRNHLAEDFVFHLKQHGALLAKARIMGAQFAELFRENLYFDLATHANEMAQRISAHFEQLGYQLAAPTETNQVFIALPMGLITRLQERFRFYIWKPVDEETAIIRLVTSWATDSLEVDKFNAWVKQWSV</sequence>
<evidence type="ECO:0000259" key="4">
    <source>
        <dbReference type="Pfam" id="PF01212"/>
    </source>
</evidence>
<organism evidence="5 6">
    <name type="scientific">Aspergillus avenaceus</name>
    <dbReference type="NCBI Taxonomy" id="36643"/>
    <lineage>
        <taxon>Eukaryota</taxon>
        <taxon>Fungi</taxon>
        <taxon>Dikarya</taxon>
        <taxon>Ascomycota</taxon>
        <taxon>Pezizomycotina</taxon>
        <taxon>Eurotiomycetes</taxon>
        <taxon>Eurotiomycetidae</taxon>
        <taxon>Eurotiales</taxon>
        <taxon>Aspergillaceae</taxon>
        <taxon>Aspergillus</taxon>
        <taxon>Aspergillus subgen. Circumdati</taxon>
    </lineage>
</organism>
<reference evidence="5 6" key="1">
    <citation type="submission" date="2019-04" db="EMBL/GenBank/DDBJ databases">
        <title>Friends and foes A comparative genomics study of 23 Aspergillus species from section Flavi.</title>
        <authorList>
            <consortium name="DOE Joint Genome Institute"/>
            <person name="Kjaerbolling I."/>
            <person name="Vesth T."/>
            <person name="Frisvad J.C."/>
            <person name="Nybo J.L."/>
            <person name="Theobald S."/>
            <person name="Kildgaard S."/>
            <person name="Isbrandt T."/>
            <person name="Kuo A."/>
            <person name="Sato A."/>
            <person name="Lyhne E.K."/>
            <person name="Kogle M.E."/>
            <person name="Wiebenga A."/>
            <person name="Kun R.S."/>
            <person name="Lubbers R.J."/>
            <person name="Makela M.R."/>
            <person name="Barry K."/>
            <person name="Chovatia M."/>
            <person name="Clum A."/>
            <person name="Daum C."/>
            <person name="Haridas S."/>
            <person name="He G."/>
            <person name="LaButti K."/>
            <person name="Lipzen A."/>
            <person name="Mondo S."/>
            <person name="Riley R."/>
            <person name="Salamov A."/>
            <person name="Simmons B.A."/>
            <person name="Magnuson J.K."/>
            <person name="Henrissat B."/>
            <person name="Mortensen U.H."/>
            <person name="Larsen T.O."/>
            <person name="Devries R.P."/>
            <person name="Grigoriev I.V."/>
            <person name="Machida M."/>
            <person name="Baker S.E."/>
            <person name="Andersen M.R."/>
        </authorList>
    </citation>
    <scope>NUCLEOTIDE SEQUENCE [LARGE SCALE GENOMIC DNA]</scope>
    <source>
        <strain evidence="5 6">IBT 18842</strain>
    </source>
</reference>
<evidence type="ECO:0000313" key="6">
    <source>
        <dbReference type="Proteomes" id="UP000325780"/>
    </source>
</evidence>
<dbReference type="EMBL" id="ML742164">
    <property type="protein sequence ID" value="KAE8148348.1"/>
    <property type="molecule type" value="Genomic_DNA"/>
</dbReference>
<evidence type="ECO:0000256" key="1">
    <source>
        <dbReference type="ARBA" id="ARBA00001933"/>
    </source>
</evidence>
<keyword evidence="6" id="KW-1185">Reference proteome</keyword>
<dbReference type="GO" id="GO:0006520">
    <property type="term" value="P:amino acid metabolic process"/>
    <property type="evidence" value="ECO:0007669"/>
    <property type="project" value="InterPro"/>
</dbReference>
<dbReference type="PANTHER" id="PTHR48097:SF5">
    <property type="entry name" value="LOW SPECIFICITY L-THREONINE ALDOLASE"/>
    <property type="match status" value="1"/>
</dbReference>
<dbReference type="Pfam" id="PF01212">
    <property type="entry name" value="Beta_elim_lyase"/>
    <property type="match status" value="1"/>
</dbReference>
<dbReference type="Gene3D" id="3.40.640.10">
    <property type="entry name" value="Type I PLP-dependent aspartate aminotransferase-like (Major domain)"/>
    <property type="match status" value="1"/>
</dbReference>
<dbReference type="AlphaFoldDB" id="A0A5N6TPR3"/>
<proteinExistence type="inferred from homology"/>
<dbReference type="PANTHER" id="PTHR48097">
    <property type="entry name" value="L-THREONINE ALDOLASE-RELATED"/>
    <property type="match status" value="1"/>
</dbReference>
<dbReference type="OrthoDB" id="10261951at2759"/>
<dbReference type="InterPro" id="IPR015422">
    <property type="entry name" value="PyrdxlP-dep_Trfase_small"/>
</dbReference>
<feature type="domain" description="Aromatic amino acid beta-eliminating lyase/threonine aldolase" evidence="4">
    <location>
        <begin position="42"/>
        <end position="303"/>
    </location>
</feature>
<comment type="cofactor">
    <cofactor evidence="1">
        <name>pyridoxal 5'-phosphate</name>
        <dbReference type="ChEBI" id="CHEBI:597326"/>
    </cofactor>
</comment>
<dbReference type="GO" id="GO:0016740">
    <property type="term" value="F:transferase activity"/>
    <property type="evidence" value="ECO:0007669"/>
    <property type="project" value="UniProtKB-KW"/>
</dbReference>
<accession>A0A5N6TPR3</accession>
<gene>
    <name evidence="5" type="ORF">BDV25DRAFT_158461</name>
</gene>
<protein>
    <submittedName>
        <fullName evidence="5">Pyridoxal phosphate-dependent transferase</fullName>
    </submittedName>
</protein>
<dbReference type="InterPro" id="IPR001597">
    <property type="entry name" value="ArAA_b-elim_lyase/Thr_aldolase"/>
</dbReference>
<dbReference type="Proteomes" id="UP000325780">
    <property type="component" value="Unassembled WGS sequence"/>
</dbReference>
<evidence type="ECO:0000256" key="2">
    <source>
        <dbReference type="ARBA" id="ARBA00006966"/>
    </source>
</evidence>
<keyword evidence="5" id="KW-0808">Transferase</keyword>
<dbReference type="InterPro" id="IPR015421">
    <property type="entry name" value="PyrdxlP-dep_Trfase_major"/>
</dbReference>
<dbReference type="GO" id="GO:0016829">
    <property type="term" value="F:lyase activity"/>
    <property type="evidence" value="ECO:0007669"/>
    <property type="project" value="InterPro"/>
</dbReference>
<evidence type="ECO:0000256" key="3">
    <source>
        <dbReference type="ARBA" id="ARBA00022898"/>
    </source>
</evidence>
<dbReference type="Gene3D" id="3.90.1150.10">
    <property type="entry name" value="Aspartate Aminotransferase, domain 1"/>
    <property type="match status" value="1"/>
</dbReference>
<dbReference type="InterPro" id="IPR015424">
    <property type="entry name" value="PyrdxlP-dep_Trfase"/>
</dbReference>
<name>A0A5N6TPR3_ASPAV</name>
<dbReference type="SUPFAM" id="SSF53383">
    <property type="entry name" value="PLP-dependent transferases"/>
    <property type="match status" value="1"/>
</dbReference>
<keyword evidence="3" id="KW-0663">Pyridoxal phosphate</keyword>
<evidence type="ECO:0000313" key="5">
    <source>
        <dbReference type="EMBL" id="KAE8148348.1"/>
    </source>
</evidence>
<comment type="similarity">
    <text evidence="2">Belongs to the threonine aldolase family.</text>
</comment>